<dbReference type="EMBL" id="RXPE01000002">
    <property type="protein sequence ID" value="RTR30274.1"/>
    <property type="molecule type" value="Genomic_DNA"/>
</dbReference>
<proteinExistence type="predicted"/>
<dbReference type="Proteomes" id="UP000277766">
    <property type="component" value="Unassembled WGS sequence"/>
</dbReference>
<evidence type="ECO:0000313" key="2">
    <source>
        <dbReference type="Proteomes" id="UP000277766"/>
    </source>
</evidence>
<dbReference type="RefSeq" id="WP_126351055.1">
    <property type="nucleotide sequence ID" value="NZ_CP086380.1"/>
</dbReference>
<dbReference type="OrthoDB" id="9811889at2"/>
<gene>
    <name evidence="1" type="ORF">EJ104_01845</name>
</gene>
<keyword evidence="2" id="KW-1185">Reference proteome</keyword>
<evidence type="ECO:0000313" key="1">
    <source>
        <dbReference type="EMBL" id="RTR30274.1"/>
    </source>
</evidence>
<comment type="caution">
    <text evidence="1">The sequence shown here is derived from an EMBL/GenBank/DDBJ whole genome shotgun (WGS) entry which is preliminary data.</text>
</comment>
<sequence>MLPPAAPHLSPEDAQVLLAQQGFLLRLSDAIRPLSDAATLEGEACRLLGEHLLVGRVCYAELDETSRIARVAQDWTRDGVFSLSGNHRMEDFSWAIDVLWQGAAR</sequence>
<reference evidence="1 2" key="1">
    <citation type="submission" date="2018-12" db="EMBL/GenBank/DDBJ databases">
        <title>Deinococcus radiophilus ATCC 27603 genome sequencing and assembly.</title>
        <authorList>
            <person name="Maclea K.S."/>
            <person name="Maynard C.R."/>
        </authorList>
    </citation>
    <scope>NUCLEOTIDE SEQUENCE [LARGE SCALE GENOMIC DNA]</scope>
    <source>
        <strain evidence="1 2">ATCC 27603</strain>
    </source>
</reference>
<organism evidence="1 2">
    <name type="scientific">Deinococcus radiophilus</name>
    <dbReference type="NCBI Taxonomy" id="32062"/>
    <lineage>
        <taxon>Bacteria</taxon>
        <taxon>Thermotogati</taxon>
        <taxon>Deinococcota</taxon>
        <taxon>Deinococci</taxon>
        <taxon>Deinococcales</taxon>
        <taxon>Deinococcaceae</taxon>
        <taxon>Deinococcus</taxon>
    </lineage>
</organism>
<accession>A0A3S0I912</accession>
<dbReference type="AlphaFoldDB" id="A0A3S0I912"/>
<protein>
    <submittedName>
        <fullName evidence="1">Uncharacterized protein</fullName>
    </submittedName>
</protein>
<name>A0A3S0I912_9DEIO</name>